<dbReference type="OrthoDB" id="9216003at2759"/>
<keyword evidence="2" id="KW-0539">Nucleus</keyword>
<evidence type="ECO:0000256" key="3">
    <source>
        <dbReference type="SAM" id="MobiDB-lite"/>
    </source>
</evidence>
<comment type="subcellular location">
    <subcellularLocation>
        <location evidence="1">Nucleus</location>
    </subcellularLocation>
</comment>
<feature type="region of interest" description="Disordered" evidence="3">
    <location>
        <begin position="106"/>
        <end position="140"/>
    </location>
</feature>
<sequence>EELFKIKKPSFNEVTFRIQKKKSLLSAEREAEESKKVCQLEPGTDNTKSAQEEESYSLLSEDYNSADSDNDSSSSQRREDLSPGSIPSAGCIEAARRKRHLARAQADFLPLDVSDGRQVSQRRESSDLGSEDESDMNNVSFAPKMRTLRQRMTEHMGEFVPFFP</sequence>
<dbReference type="AlphaFoldDB" id="A0A7L0WH04"/>
<feature type="non-terminal residue" evidence="4">
    <location>
        <position position="164"/>
    </location>
</feature>
<organism evidence="4 5">
    <name type="scientific">Alectura lathami</name>
    <name type="common">Australian brush turkey</name>
    <dbReference type="NCBI Taxonomy" id="81907"/>
    <lineage>
        <taxon>Eukaryota</taxon>
        <taxon>Metazoa</taxon>
        <taxon>Chordata</taxon>
        <taxon>Craniata</taxon>
        <taxon>Vertebrata</taxon>
        <taxon>Euteleostomi</taxon>
        <taxon>Archelosauria</taxon>
        <taxon>Archosauria</taxon>
        <taxon>Dinosauria</taxon>
        <taxon>Saurischia</taxon>
        <taxon>Theropoda</taxon>
        <taxon>Coelurosauria</taxon>
        <taxon>Aves</taxon>
        <taxon>Neognathae</taxon>
        <taxon>Galloanserae</taxon>
        <taxon>Galliformes</taxon>
        <taxon>Megapodiidae</taxon>
        <taxon>Alectura</taxon>
    </lineage>
</organism>
<evidence type="ECO:0000256" key="2">
    <source>
        <dbReference type="ARBA" id="ARBA00023242"/>
    </source>
</evidence>
<dbReference type="GO" id="GO:0000398">
    <property type="term" value="P:mRNA splicing, via spliceosome"/>
    <property type="evidence" value="ECO:0007669"/>
    <property type="project" value="InterPro"/>
</dbReference>
<dbReference type="GO" id="GO:0003677">
    <property type="term" value="F:DNA binding"/>
    <property type="evidence" value="ECO:0007669"/>
    <property type="project" value="InterPro"/>
</dbReference>
<name>A0A7L0WH04_ALELA</name>
<gene>
    <name evidence="4" type="primary">Gcfc2_2</name>
    <name evidence="4" type="ORF">ALELAT_R08793</name>
</gene>
<evidence type="ECO:0000256" key="1">
    <source>
        <dbReference type="ARBA" id="ARBA00004123"/>
    </source>
</evidence>
<accession>A0A7L0WH04</accession>
<dbReference type="GO" id="GO:0005634">
    <property type="term" value="C:nucleus"/>
    <property type="evidence" value="ECO:0007669"/>
    <property type="project" value="UniProtKB-SubCell"/>
</dbReference>
<dbReference type="PANTHER" id="PTHR12214">
    <property type="entry name" value="GC-RICH SEQUENCE DNA-BINDING FACTOR"/>
    <property type="match status" value="1"/>
</dbReference>
<dbReference type="EMBL" id="VXAV01007058">
    <property type="protein sequence ID" value="NXL90440.1"/>
    <property type="molecule type" value="Genomic_DNA"/>
</dbReference>
<proteinExistence type="predicted"/>
<dbReference type="PANTHER" id="PTHR12214:SF4">
    <property type="entry name" value="INTRON LARGE COMPLEX COMPONENT GCFC2"/>
    <property type="match status" value="1"/>
</dbReference>
<feature type="non-terminal residue" evidence="4">
    <location>
        <position position="1"/>
    </location>
</feature>
<feature type="region of interest" description="Disordered" evidence="3">
    <location>
        <begin position="29"/>
        <end position="93"/>
    </location>
</feature>
<protein>
    <submittedName>
        <fullName evidence="4">GCFC2 factor</fullName>
    </submittedName>
</protein>
<evidence type="ECO:0000313" key="4">
    <source>
        <dbReference type="EMBL" id="NXL90440.1"/>
    </source>
</evidence>
<dbReference type="Proteomes" id="UP000562322">
    <property type="component" value="Unassembled WGS sequence"/>
</dbReference>
<feature type="compositionally biased region" description="Basic and acidic residues" evidence="3">
    <location>
        <begin position="29"/>
        <end position="38"/>
    </location>
</feature>
<comment type="caution">
    <text evidence="4">The sequence shown here is derived from an EMBL/GenBank/DDBJ whole genome shotgun (WGS) entry which is preliminary data.</text>
</comment>
<evidence type="ECO:0000313" key="5">
    <source>
        <dbReference type="Proteomes" id="UP000562322"/>
    </source>
</evidence>
<feature type="compositionally biased region" description="Low complexity" evidence="3">
    <location>
        <begin position="56"/>
        <end position="75"/>
    </location>
</feature>
<keyword evidence="5" id="KW-1185">Reference proteome</keyword>
<reference evidence="4 5" key="1">
    <citation type="submission" date="2019-09" db="EMBL/GenBank/DDBJ databases">
        <title>Bird 10,000 Genomes (B10K) Project - Family phase.</title>
        <authorList>
            <person name="Zhang G."/>
        </authorList>
    </citation>
    <scope>NUCLEOTIDE SEQUENCE [LARGE SCALE GENOMIC DNA]</scope>
    <source>
        <strain evidence="4">B10K-DU-001-39</strain>
        <tissue evidence="4">Muscle</tissue>
    </source>
</reference>
<dbReference type="InterPro" id="IPR012890">
    <property type="entry name" value="GCFC2-like"/>
</dbReference>